<proteinExistence type="predicted"/>
<name>A0A139ALQ3_GONPJ</name>
<sequence length="178" mass="20098">MTAHLAPVALGRRWRDQAIRKENIVLPGGTDREQVRNRQLTGRDIRVGFISSRNQSERSGASLPSTRTRRWCKIGSTVHVIYPTLHRVKAPPACHRPRDPHARRLSTIVSVTPLPSRRHLPAAPRWRGNPLPHTLVTLFRHPASEPSRDSANSLNVRWIAFSAEAHRKEVLSFLTMAG</sequence>
<evidence type="ECO:0000313" key="2">
    <source>
        <dbReference type="Proteomes" id="UP000070544"/>
    </source>
</evidence>
<evidence type="ECO:0000313" key="1">
    <source>
        <dbReference type="EMBL" id="KXS17716.1"/>
    </source>
</evidence>
<gene>
    <name evidence="1" type="ORF">M427DRAFT_244552</name>
</gene>
<dbReference type="EMBL" id="KQ965745">
    <property type="protein sequence ID" value="KXS17716.1"/>
    <property type="molecule type" value="Genomic_DNA"/>
</dbReference>
<dbReference type="AlphaFoldDB" id="A0A139ALQ3"/>
<organism evidence="1 2">
    <name type="scientific">Gonapodya prolifera (strain JEL478)</name>
    <name type="common">Monoblepharis prolifera</name>
    <dbReference type="NCBI Taxonomy" id="1344416"/>
    <lineage>
        <taxon>Eukaryota</taxon>
        <taxon>Fungi</taxon>
        <taxon>Fungi incertae sedis</taxon>
        <taxon>Chytridiomycota</taxon>
        <taxon>Chytridiomycota incertae sedis</taxon>
        <taxon>Monoblepharidomycetes</taxon>
        <taxon>Monoblepharidales</taxon>
        <taxon>Gonapodyaceae</taxon>
        <taxon>Gonapodya</taxon>
    </lineage>
</organism>
<accession>A0A139ALQ3</accession>
<dbReference type="Proteomes" id="UP000070544">
    <property type="component" value="Unassembled WGS sequence"/>
</dbReference>
<protein>
    <submittedName>
        <fullName evidence="1">Uncharacterized protein</fullName>
    </submittedName>
</protein>
<reference evidence="1 2" key="1">
    <citation type="journal article" date="2015" name="Genome Biol. Evol.">
        <title>Phylogenomic analyses indicate that early fungi evolved digesting cell walls of algal ancestors of land plants.</title>
        <authorList>
            <person name="Chang Y."/>
            <person name="Wang S."/>
            <person name="Sekimoto S."/>
            <person name="Aerts A.L."/>
            <person name="Choi C."/>
            <person name="Clum A."/>
            <person name="LaButti K.M."/>
            <person name="Lindquist E.A."/>
            <person name="Yee Ngan C."/>
            <person name="Ohm R.A."/>
            <person name="Salamov A.A."/>
            <person name="Grigoriev I.V."/>
            <person name="Spatafora J.W."/>
            <person name="Berbee M.L."/>
        </authorList>
    </citation>
    <scope>NUCLEOTIDE SEQUENCE [LARGE SCALE GENOMIC DNA]</scope>
    <source>
        <strain evidence="1 2">JEL478</strain>
    </source>
</reference>
<keyword evidence="2" id="KW-1185">Reference proteome</keyword>